<feature type="chain" id="PRO_5047265070" description="Secreted protein" evidence="1">
    <location>
        <begin position="31"/>
        <end position="216"/>
    </location>
</feature>
<name>A0ABW1F621_9ACTN</name>
<evidence type="ECO:0008006" key="4">
    <source>
        <dbReference type="Google" id="ProtNLM"/>
    </source>
</evidence>
<gene>
    <name evidence="2" type="ORF">ACFP0N_30010</name>
</gene>
<evidence type="ECO:0000313" key="3">
    <source>
        <dbReference type="Proteomes" id="UP001596067"/>
    </source>
</evidence>
<reference evidence="3" key="1">
    <citation type="journal article" date="2019" name="Int. J. Syst. Evol. Microbiol.">
        <title>The Global Catalogue of Microorganisms (GCM) 10K type strain sequencing project: providing services to taxonomists for standard genome sequencing and annotation.</title>
        <authorList>
            <consortium name="The Broad Institute Genomics Platform"/>
            <consortium name="The Broad Institute Genome Sequencing Center for Infectious Disease"/>
            <person name="Wu L."/>
            <person name="Ma J."/>
        </authorList>
    </citation>
    <scope>NUCLEOTIDE SEQUENCE [LARGE SCALE GENOMIC DNA]</scope>
    <source>
        <strain evidence="3">CGMCC 4.1469</strain>
    </source>
</reference>
<dbReference type="EMBL" id="JBHSOD010000053">
    <property type="protein sequence ID" value="MFC5889213.1"/>
    <property type="molecule type" value="Genomic_DNA"/>
</dbReference>
<evidence type="ECO:0000256" key="1">
    <source>
        <dbReference type="SAM" id="SignalP"/>
    </source>
</evidence>
<comment type="caution">
    <text evidence="2">The sequence shown here is derived from an EMBL/GenBank/DDBJ whole genome shotgun (WGS) entry which is preliminary data.</text>
</comment>
<keyword evidence="3" id="KW-1185">Reference proteome</keyword>
<keyword evidence="1" id="KW-0732">Signal</keyword>
<accession>A0ABW1F621</accession>
<sequence>MRRFAHRLAVFGVTAAAVAAPALPAPQAQAQAGIRQFQPAELGIRFDPDGDPGQCGGRTGDQWVAEGTWTDVIRFDTDGRPGGCRLAFGIHDPDLDLDGVSLTYGLRATGGGDPAQCGNPGTYDMPIRRTTRTFGPAVRIDTDNRPGGCDLTLAVPRIGQTYVALDVQYDPDGDPAQCRNTGSHWAETDRGPVTVGIDTDDRPGGCRLQLRLRIGF</sequence>
<dbReference type="RefSeq" id="WP_345328131.1">
    <property type="nucleotide sequence ID" value="NZ_BAAAVH010000016.1"/>
</dbReference>
<protein>
    <recommendedName>
        <fullName evidence="4">Secreted protein</fullName>
    </recommendedName>
</protein>
<organism evidence="2 3">
    <name type="scientific">Kitasatospora aburaviensis</name>
    <dbReference type="NCBI Taxonomy" id="67265"/>
    <lineage>
        <taxon>Bacteria</taxon>
        <taxon>Bacillati</taxon>
        <taxon>Actinomycetota</taxon>
        <taxon>Actinomycetes</taxon>
        <taxon>Kitasatosporales</taxon>
        <taxon>Streptomycetaceae</taxon>
        <taxon>Kitasatospora</taxon>
    </lineage>
</organism>
<proteinExistence type="predicted"/>
<feature type="signal peptide" evidence="1">
    <location>
        <begin position="1"/>
        <end position="30"/>
    </location>
</feature>
<dbReference type="Proteomes" id="UP001596067">
    <property type="component" value="Unassembled WGS sequence"/>
</dbReference>
<evidence type="ECO:0000313" key="2">
    <source>
        <dbReference type="EMBL" id="MFC5889213.1"/>
    </source>
</evidence>